<dbReference type="PROSITE" id="PS50020">
    <property type="entry name" value="WW_DOMAIN_2"/>
    <property type="match status" value="2"/>
</dbReference>
<dbReference type="PANTHER" id="PTHR11864">
    <property type="entry name" value="PRE-MRNA-PROCESSING PROTEIN PRP40"/>
    <property type="match status" value="1"/>
</dbReference>
<dbReference type="InterPro" id="IPR036020">
    <property type="entry name" value="WW_dom_sf"/>
</dbReference>
<feature type="compositionally biased region" description="Low complexity" evidence="1">
    <location>
        <begin position="175"/>
        <end position="196"/>
    </location>
</feature>
<evidence type="ECO:0000256" key="1">
    <source>
        <dbReference type="SAM" id="MobiDB-lite"/>
    </source>
</evidence>
<dbReference type="GO" id="GO:0005685">
    <property type="term" value="C:U1 snRNP"/>
    <property type="evidence" value="ECO:0007669"/>
    <property type="project" value="TreeGrafter"/>
</dbReference>
<dbReference type="Proteomes" id="UP000051574">
    <property type="component" value="Unassembled WGS sequence"/>
</dbReference>
<evidence type="ECO:0000259" key="2">
    <source>
        <dbReference type="PROSITE" id="PS50020"/>
    </source>
</evidence>
<sequence>MDPGIPNIPPPGYPPPATIGTPPLIPPVTIPPITGFPPIIPPFSVPPPGFGNFPPPGANQTEQWSEHKAPDGRTYYYNSVTKQSLWQKPDALKTPSELLLSQCPWKEYTADNGKIYYHNINTKESRWVIPPELEEIKSKIVSEEKKPISASATPTDVVSPLPTGSNTASLPATPASVVNSPNISASNASPGSGKSALEASMAATLAAISLPVPPPKNG</sequence>
<gene>
    <name evidence="3" type="ORF">AMK59_5351</name>
</gene>
<dbReference type="PANTHER" id="PTHR11864:SF0">
    <property type="entry name" value="PRP40 PRE-MRNA PROCESSING FACTOR 40 HOMOLOG A (YEAST)"/>
    <property type="match status" value="1"/>
</dbReference>
<dbReference type="AlphaFoldDB" id="A0A0T6B1B9"/>
<feature type="region of interest" description="Disordered" evidence="1">
    <location>
        <begin position="143"/>
        <end position="196"/>
    </location>
</feature>
<proteinExistence type="predicted"/>
<dbReference type="PROSITE" id="PS01159">
    <property type="entry name" value="WW_DOMAIN_1"/>
    <property type="match status" value="1"/>
</dbReference>
<organism evidence="3 4">
    <name type="scientific">Oryctes borbonicus</name>
    <dbReference type="NCBI Taxonomy" id="1629725"/>
    <lineage>
        <taxon>Eukaryota</taxon>
        <taxon>Metazoa</taxon>
        <taxon>Ecdysozoa</taxon>
        <taxon>Arthropoda</taxon>
        <taxon>Hexapoda</taxon>
        <taxon>Insecta</taxon>
        <taxon>Pterygota</taxon>
        <taxon>Neoptera</taxon>
        <taxon>Endopterygota</taxon>
        <taxon>Coleoptera</taxon>
        <taxon>Polyphaga</taxon>
        <taxon>Scarabaeiformia</taxon>
        <taxon>Scarabaeidae</taxon>
        <taxon>Dynastinae</taxon>
        <taxon>Oryctes</taxon>
    </lineage>
</organism>
<dbReference type="Pfam" id="PF00397">
    <property type="entry name" value="WW"/>
    <property type="match status" value="2"/>
</dbReference>
<dbReference type="EMBL" id="LJIG01016217">
    <property type="protein sequence ID" value="KRT81263.1"/>
    <property type="molecule type" value="Genomic_DNA"/>
</dbReference>
<dbReference type="Gene3D" id="2.20.70.10">
    <property type="match status" value="2"/>
</dbReference>
<feature type="non-terminal residue" evidence="3">
    <location>
        <position position="218"/>
    </location>
</feature>
<feature type="compositionally biased region" description="Pro residues" evidence="1">
    <location>
        <begin position="47"/>
        <end position="57"/>
    </location>
</feature>
<feature type="compositionally biased region" description="Polar residues" evidence="1">
    <location>
        <begin position="150"/>
        <end position="170"/>
    </location>
</feature>
<dbReference type="GO" id="GO:0045292">
    <property type="term" value="P:mRNA cis splicing, via spliceosome"/>
    <property type="evidence" value="ECO:0007669"/>
    <property type="project" value="InterPro"/>
</dbReference>
<feature type="domain" description="WW" evidence="2">
    <location>
        <begin position="58"/>
        <end position="91"/>
    </location>
</feature>
<evidence type="ECO:0000313" key="3">
    <source>
        <dbReference type="EMBL" id="KRT81263.1"/>
    </source>
</evidence>
<name>A0A0T6B1B9_9SCAR</name>
<dbReference type="SUPFAM" id="SSF51045">
    <property type="entry name" value="WW domain"/>
    <property type="match status" value="2"/>
</dbReference>
<protein>
    <recommendedName>
        <fullName evidence="2">WW domain-containing protein</fullName>
    </recommendedName>
</protein>
<evidence type="ECO:0000313" key="4">
    <source>
        <dbReference type="Proteomes" id="UP000051574"/>
    </source>
</evidence>
<keyword evidence="4" id="KW-1185">Reference proteome</keyword>
<reference evidence="3 4" key="1">
    <citation type="submission" date="2015-09" db="EMBL/GenBank/DDBJ databases">
        <title>Draft genome of the scarab beetle Oryctes borbonicus.</title>
        <authorList>
            <person name="Meyer J.M."/>
            <person name="Markov G.V."/>
            <person name="Baskaran P."/>
            <person name="Herrmann M."/>
            <person name="Sommer R.J."/>
            <person name="Roedelsperger C."/>
        </authorList>
    </citation>
    <scope>NUCLEOTIDE SEQUENCE [LARGE SCALE GENOMIC DNA]</scope>
    <source>
        <strain evidence="3">OB123</strain>
        <tissue evidence="3">Whole animal</tissue>
    </source>
</reference>
<dbReference type="InterPro" id="IPR001202">
    <property type="entry name" value="WW_dom"/>
</dbReference>
<dbReference type="OrthoDB" id="187617at2759"/>
<dbReference type="InterPro" id="IPR039726">
    <property type="entry name" value="Prp40-like"/>
</dbReference>
<comment type="caution">
    <text evidence="3">The sequence shown here is derived from an EMBL/GenBank/DDBJ whole genome shotgun (WGS) entry which is preliminary data.</text>
</comment>
<dbReference type="CDD" id="cd00201">
    <property type="entry name" value="WW"/>
    <property type="match status" value="2"/>
</dbReference>
<accession>A0A0T6B1B9</accession>
<dbReference type="SMART" id="SM00456">
    <property type="entry name" value="WW"/>
    <property type="match status" value="2"/>
</dbReference>
<feature type="region of interest" description="Disordered" evidence="1">
    <location>
        <begin position="1"/>
        <end position="20"/>
    </location>
</feature>
<dbReference type="GO" id="GO:0003723">
    <property type="term" value="F:RNA binding"/>
    <property type="evidence" value="ECO:0007669"/>
    <property type="project" value="TreeGrafter"/>
</dbReference>
<feature type="domain" description="WW" evidence="2">
    <location>
        <begin position="104"/>
        <end position="132"/>
    </location>
</feature>
<dbReference type="FunFam" id="2.20.70.10:FF:000050">
    <property type="entry name" value="pre-mRNA-processing factor 40 homolog B isoform X1"/>
    <property type="match status" value="1"/>
</dbReference>
<dbReference type="GO" id="GO:0071004">
    <property type="term" value="C:U2-type prespliceosome"/>
    <property type="evidence" value="ECO:0007669"/>
    <property type="project" value="TreeGrafter"/>
</dbReference>
<feature type="region of interest" description="Disordered" evidence="1">
    <location>
        <begin position="47"/>
        <end position="68"/>
    </location>
</feature>